<dbReference type="SUPFAM" id="SSF53623">
    <property type="entry name" value="MurD-like peptide ligases, catalytic domain"/>
    <property type="match status" value="1"/>
</dbReference>
<dbReference type="InterPro" id="IPR036565">
    <property type="entry name" value="Mur-like_cat_sf"/>
</dbReference>
<comment type="caution">
    <text evidence="4">The sequence shown here is derived from an EMBL/GenBank/DDBJ whole genome shotgun (WGS) entry which is preliminary data.</text>
</comment>
<keyword evidence="1" id="KW-0133">Cell shape</keyword>
<feature type="domain" description="Mur ligase central" evidence="2">
    <location>
        <begin position="52"/>
        <end position="258"/>
    </location>
</feature>
<evidence type="ECO:0000313" key="5">
    <source>
        <dbReference type="Proteomes" id="UP001190925"/>
    </source>
</evidence>
<sequence>MKILSIILGKIIRALARIKGGGSALPGLVIEKINPNFLNQVLSDLPYGIIVVTGTNGKTTTTKMLVELFQSQGLNVFTNKTGSNFVRGIIASAIESTSWKGKINSDIAILELDEAHAVKFIENVNPSYSLLLNVMRDQLDRFGEIDYTASLLQKVGNATEKAVLVNGCDHLLSKKPFKKNFPSTFSFGYASEVAQFFPNDDELYGGKNICNSKNKVDFKLLNFSDNSFEIELKDGAVQEFTISLNGAHNMLNITAALSMFYTVMEQEKLKIKDKKLANIIKDIKPAFGRGETLEIGKDKVEIMLVKNPAGFRVNLLSHKEDEKVMIAINDNYADGRDMSWLWDVDFSIIKSVGAITGIRAYDMALRLMHDDVDFQESDVNTNIAESVNNFLKLKGNKKIYATYTAMLEIRKELSKNTKVERVL</sequence>
<comment type="similarity">
    <text evidence="1">Belongs to the MurCDEF family. MurT subfamily.</text>
</comment>
<protein>
    <recommendedName>
        <fullName evidence="1">Lipid II isoglutaminyl synthase (glutamine-hydrolyzing) subunit MurT</fullName>
        <ecNumber evidence="1">6.3.5.13</ecNumber>
    </recommendedName>
</protein>
<evidence type="ECO:0000259" key="2">
    <source>
        <dbReference type="Pfam" id="PF08245"/>
    </source>
</evidence>
<feature type="domain" description="Lipid II isoglutaminyl synthase (glutamine-hydrolyzing) subunit MurT C-terminal" evidence="3">
    <location>
        <begin position="304"/>
        <end position="406"/>
    </location>
</feature>
<dbReference type="EMBL" id="PRLK01000001">
    <property type="protein sequence ID" value="RYC72951.1"/>
    <property type="molecule type" value="Genomic_DNA"/>
</dbReference>
<comment type="catalytic activity">
    <reaction evidence="1">
        <text>beta-D-GlcNAc-(1-&gt;4)-Mur2Ac(oyl-L-Ala-gamma-D-Glu-L-Lys-D-Ala-D-Ala)-di-trans,octa-cis-undecaprenyl diphosphate + L-glutamine + ATP + H2O = beta-D-GlcNAc-(1-&gt;4)-Mur2Ac(oyl-L-Ala-D-isoglutaminyl-L-Lys-D-Ala-D-Ala)-di-trans,octa-cis-undecaprenyl diphosphate + L-glutamate + ADP + phosphate + H(+)</text>
        <dbReference type="Rhea" id="RHEA:57928"/>
        <dbReference type="ChEBI" id="CHEBI:15377"/>
        <dbReference type="ChEBI" id="CHEBI:15378"/>
        <dbReference type="ChEBI" id="CHEBI:29985"/>
        <dbReference type="ChEBI" id="CHEBI:30616"/>
        <dbReference type="ChEBI" id="CHEBI:43474"/>
        <dbReference type="ChEBI" id="CHEBI:58359"/>
        <dbReference type="ChEBI" id="CHEBI:60033"/>
        <dbReference type="ChEBI" id="CHEBI:62233"/>
        <dbReference type="ChEBI" id="CHEBI:456216"/>
        <dbReference type="EC" id="6.3.5.13"/>
    </reaction>
</comment>
<keyword evidence="5" id="KW-1185">Reference proteome</keyword>
<proteinExistence type="inferred from homology"/>
<dbReference type="PANTHER" id="PTHR23135">
    <property type="entry name" value="MUR LIGASE FAMILY MEMBER"/>
    <property type="match status" value="1"/>
</dbReference>
<dbReference type="EC" id="6.3.5.13" evidence="1"/>
<reference evidence="4 5" key="1">
    <citation type="journal article" date="2018" name="bioRxiv">
        <title>Evidence of independent acquisition and adaption of ultra-small bacteria to human hosts across the highly diverse yet reduced genomes of the phylum Saccharibacteria.</title>
        <authorList>
            <person name="McLean J.S."/>
            <person name="Bor B."/>
            <person name="To T.T."/>
            <person name="Liu Q."/>
            <person name="Kearns K.A."/>
            <person name="Solden L.M."/>
            <person name="Wrighton K.C."/>
            <person name="He X."/>
            <person name="Shi W."/>
        </authorList>
    </citation>
    <scope>NUCLEOTIDE SEQUENCE [LARGE SCALE GENOMIC DNA]</scope>
    <source>
        <strain evidence="4 5">TM7_CMJM_G6_1_HOT_870</strain>
    </source>
</reference>
<evidence type="ECO:0000313" key="4">
    <source>
        <dbReference type="EMBL" id="RYC72951.1"/>
    </source>
</evidence>
<keyword evidence="1" id="KW-0573">Peptidoglycan synthesis</keyword>
<organism evidence="4 5">
    <name type="scientific">Candidatus Nanogingivalis gingivitcus</name>
    <dbReference type="NCBI Taxonomy" id="2171992"/>
    <lineage>
        <taxon>Bacteria</taxon>
        <taxon>Candidatus Saccharimonadota</taxon>
        <taxon>Candidatus Nanosyncoccalia</taxon>
        <taxon>Candidatus Nanogingivales</taxon>
        <taxon>Candidatus Nanogingivalaceae</taxon>
        <taxon>Candidatus Nanogingivalis</taxon>
    </lineage>
</organism>
<evidence type="ECO:0000259" key="3">
    <source>
        <dbReference type="Pfam" id="PF08353"/>
    </source>
</evidence>
<dbReference type="PANTHER" id="PTHR23135:SF7">
    <property type="entry name" value="LIPID II ISOGLUTAMINYL SYNTHASE (GLUTAMINE-HYDROLYZING) SUBUNIT MURT"/>
    <property type="match status" value="1"/>
</dbReference>
<gene>
    <name evidence="4" type="primary">murD_1</name>
    <name evidence="1" type="synonym">murT</name>
    <name evidence="4" type="ORF">G6CMJM_00053</name>
</gene>
<keyword evidence="1" id="KW-0961">Cell wall biogenesis/degradation</keyword>
<comment type="caution">
    <text evidence="1">Lacks conserved residue(s) required for the propagation of feature annotation.</text>
</comment>
<dbReference type="Pfam" id="PF08353">
    <property type="entry name" value="MurT_C"/>
    <property type="match status" value="1"/>
</dbReference>
<keyword evidence="1" id="KW-0067">ATP-binding</keyword>
<comment type="subunit">
    <text evidence="1">Forms a heterodimer with GatD.</text>
</comment>
<comment type="catalytic activity">
    <reaction evidence="1">
        <text>beta-D-GlcNAc-(1-&gt;4)-Mur2Ac(oyl-L-Ala-gamma-D-O-P-Glu-L-Lys-D-Ala-D-Ala)-di-trans,octa-cis-undecaprenyl diphosphate + NH4(+) = beta-D-GlcNAc-(1-&gt;4)-Mur2Ac(oyl-L-Ala-D-isoglutaminyl-L-Lys-D-Ala-D-Ala)-di-trans,octa-cis-undecaprenyl diphosphate + phosphate + H(+)</text>
        <dbReference type="Rhea" id="RHEA:57932"/>
        <dbReference type="ChEBI" id="CHEBI:15378"/>
        <dbReference type="ChEBI" id="CHEBI:28938"/>
        <dbReference type="ChEBI" id="CHEBI:43474"/>
        <dbReference type="ChEBI" id="CHEBI:62233"/>
        <dbReference type="ChEBI" id="CHEBI:143132"/>
    </reaction>
</comment>
<dbReference type="Pfam" id="PF08245">
    <property type="entry name" value="Mur_ligase_M"/>
    <property type="match status" value="1"/>
</dbReference>
<dbReference type="InterPro" id="IPR013564">
    <property type="entry name" value="MurT_C"/>
</dbReference>
<comment type="catalytic activity">
    <reaction evidence="1">
        <text>beta-D-GlcNAc-(1-&gt;4)-Mur2Ac(oyl-L-Ala-gamma-D-Glu-L-Lys-D-Ala-D-Ala)-di-trans,octa-cis-undecaprenyl diphosphate + ATP = beta-D-GlcNAc-(1-&gt;4)-Mur2Ac(oyl-L-Ala-gamma-D-O-P-Glu-L-Lys-D-Ala-D-Ala)-di-trans,octa-cis-undecaprenyl diphosphate + ADP</text>
        <dbReference type="Rhea" id="RHEA:59488"/>
        <dbReference type="ChEBI" id="CHEBI:30616"/>
        <dbReference type="ChEBI" id="CHEBI:60033"/>
        <dbReference type="ChEBI" id="CHEBI:143132"/>
        <dbReference type="ChEBI" id="CHEBI:456216"/>
    </reaction>
</comment>
<dbReference type="HAMAP" id="MF_02214">
    <property type="entry name" value="Lipid_II_synth_MurT"/>
    <property type="match status" value="1"/>
</dbReference>
<accession>A0ABY0FJE6</accession>
<dbReference type="InterPro" id="IPR013221">
    <property type="entry name" value="Mur_ligase_cen"/>
</dbReference>
<dbReference type="GO" id="GO:0008764">
    <property type="term" value="F:UDP-N-acetylmuramoylalanine-D-glutamate ligase activity"/>
    <property type="evidence" value="ECO:0007669"/>
    <property type="project" value="UniProtKB-EC"/>
</dbReference>
<dbReference type="RefSeq" id="WP_129718487.1">
    <property type="nucleotide sequence ID" value="NZ_PRLK01000001.1"/>
</dbReference>
<dbReference type="InterPro" id="IPR043703">
    <property type="entry name" value="Lipid_II_synth_MurT"/>
</dbReference>
<name>A0ABY0FJE6_9BACT</name>
<feature type="active site" evidence="1">
    <location>
        <position position="337"/>
    </location>
</feature>
<comment type="function">
    <text evidence="1">The lipid II isoglutaminyl synthase complex catalyzes the formation of alpha-D-isoglutamine in the cell wall lipid II stem peptide. The MurT subunit catalyzes the ATP-dependent amidation of D-glutamate residue of lipid II, converting it to an isoglutamine residue.</text>
</comment>
<keyword evidence="1 4" id="KW-0436">Ligase</keyword>
<reference evidence="4 5" key="2">
    <citation type="journal article" date="2020" name="Cell Rep.">
        <title>Acquisition and Adaptation of Ultra-small Parasitic Reduced Genome Bacteria to Mammalian Hosts.</title>
        <authorList>
            <person name="McLean J.S."/>
            <person name="Bor B."/>
            <person name="Kerns K.A."/>
            <person name="Liu Q."/>
            <person name="To T.T."/>
            <person name="Solden L."/>
            <person name="Hendrickson E.L."/>
            <person name="Wrighton K."/>
            <person name="Shi W."/>
            <person name="He X."/>
        </authorList>
    </citation>
    <scope>NUCLEOTIDE SEQUENCE [LARGE SCALE GENOMIC DNA]</scope>
    <source>
        <strain evidence="4 5">TM7_CMJM_G6_1_HOT_870</strain>
    </source>
</reference>
<keyword evidence="1" id="KW-0479">Metal-binding</keyword>
<keyword evidence="1" id="KW-0547">Nucleotide-binding</keyword>
<comment type="pathway">
    <text evidence="1">Cell wall biogenesis; peptidoglycan biosynthesis.</text>
</comment>
<dbReference type="Gene3D" id="3.40.1190.10">
    <property type="entry name" value="Mur-like, catalytic domain"/>
    <property type="match status" value="1"/>
</dbReference>
<dbReference type="Proteomes" id="UP001190925">
    <property type="component" value="Unassembled WGS sequence"/>
</dbReference>
<evidence type="ECO:0000256" key="1">
    <source>
        <dbReference type="HAMAP-Rule" id="MF_02214"/>
    </source>
</evidence>